<sequence length="222" mass="24658">MNGNNGRRHVACKSRRWITGGRYGEQSTCAFTSYENCTLKITCKIQGALAAEGRPFRLINNIVGKKETLAVLGYAGFYICDPAKGYKCDKEDDDTFFVTTPCISWENITLSADGEVPVPCTLTSQNRPSESDPEILEKDECENEDFKSQEAMTSQIIGICLGIGFTAIATAIGLIVFFRRRRLRNNDTFPTSPSDPEAPRKSEEEATSFLPKRTETAEKAEE</sequence>
<feature type="compositionally biased region" description="Basic and acidic residues" evidence="1">
    <location>
        <begin position="212"/>
        <end position="222"/>
    </location>
</feature>
<keyword evidence="2" id="KW-0472">Membrane</keyword>
<evidence type="ECO:0000313" key="4">
    <source>
        <dbReference type="Proteomes" id="UP000245119"/>
    </source>
</evidence>
<name>A0A2T7P190_POMCA</name>
<feature type="region of interest" description="Disordered" evidence="1">
    <location>
        <begin position="186"/>
        <end position="222"/>
    </location>
</feature>
<keyword evidence="4" id="KW-1185">Reference proteome</keyword>
<dbReference type="EMBL" id="PZQS01000007">
    <property type="protein sequence ID" value="PVD27191.1"/>
    <property type="molecule type" value="Genomic_DNA"/>
</dbReference>
<keyword evidence="2" id="KW-1133">Transmembrane helix</keyword>
<evidence type="ECO:0000313" key="3">
    <source>
        <dbReference type="EMBL" id="PVD27191.1"/>
    </source>
</evidence>
<gene>
    <name evidence="3" type="ORF">C0Q70_12345</name>
</gene>
<keyword evidence="2" id="KW-0812">Transmembrane</keyword>
<evidence type="ECO:0000256" key="1">
    <source>
        <dbReference type="SAM" id="MobiDB-lite"/>
    </source>
</evidence>
<comment type="caution">
    <text evidence="3">The sequence shown here is derived from an EMBL/GenBank/DDBJ whole genome shotgun (WGS) entry which is preliminary data.</text>
</comment>
<reference evidence="3 4" key="1">
    <citation type="submission" date="2018-04" db="EMBL/GenBank/DDBJ databases">
        <title>The genome of golden apple snail Pomacea canaliculata provides insight into stress tolerance and invasive adaptation.</title>
        <authorList>
            <person name="Liu C."/>
            <person name="Liu B."/>
            <person name="Ren Y."/>
            <person name="Zhang Y."/>
            <person name="Wang H."/>
            <person name="Li S."/>
            <person name="Jiang F."/>
            <person name="Yin L."/>
            <person name="Zhang G."/>
            <person name="Qian W."/>
            <person name="Fan W."/>
        </authorList>
    </citation>
    <scope>NUCLEOTIDE SEQUENCE [LARGE SCALE GENOMIC DNA]</scope>
    <source>
        <strain evidence="3">SZHN2017</strain>
        <tissue evidence="3">Muscle</tissue>
    </source>
</reference>
<organism evidence="3 4">
    <name type="scientific">Pomacea canaliculata</name>
    <name type="common">Golden apple snail</name>
    <dbReference type="NCBI Taxonomy" id="400727"/>
    <lineage>
        <taxon>Eukaryota</taxon>
        <taxon>Metazoa</taxon>
        <taxon>Spiralia</taxon>
        <taxon>Lophotrochozoa</taxon>
        <taxon>Mollusca</taxon>
        <taxon>Gastropoda</taxon>
        <taxon>Caenogastropoda</taxon>
        <taxon>Architaenioglossa</taxon>
        <taxon>Ampullarioidea</taxon>
        <taxon>Ampullariidae</taxon>
        <taxon>Pomacea</taxon>
    </lineage>
</organism>
<feature type="transmembrane region" description="Helical" evidence="2">
    <location>
        <begin position="156"/>
        <end position="178"/>
    </location>
</feature>
<dbReference type="AlphaFoldDB" id="A0A2T7P190"/>
<evidence type="ECO:0000256" key="2">
    <source>
        <dbReference type="SAM" id="Phobius"/>
    </source>
</evidence>
<dbReference type="Proteomes" id="UP000245119">
    <property type="component" value="Linkage Group LG7"/>
</dbReference>
<protein>
    <submittedName>
        <fullName evidence="3">Uncharacterized protein</fullName>
    </submittedName>
</protein>
<proteinExistence type="predicted"/>
<accession>A0A2T7P190</accession>